<name>A0A9W4XWC8_9PLEO</name>
<proteinExistence type="predicted"/>
<accession>A0A9W4XWC8</accession>
<gene>
    <name evidence="1" type="ORF">PDIGIT_LOCUS8882</name>
</gene>
<keyword evidence="2" id="KW-1185">Reference proteome</keyword>
<sequence>MRPFTNGDVKNAADCSDWSIPEPTTILRSASCLFPASENDFSGIFFGELPCAIQVTSSTEYRSTY</sequence>
<evidence type="ECO:0000313" key="1">
    <source>
        <dbReference type="EMBL" id="CAI6335797.1"/>
    </source>
</evidence>
<reference evidence="1" key="1">
    <citation type="submission" date="2023-01" db="EMBL/GenBank/DDBJ databases">
        <authorList>
            <person name="Van Ghelder C."/>
            <person name="Rancurel C."/>
        </authorList>
    </citation>
    <scope>NUCLEOTIDE SEQUENCE</scope>
    <source>
        <strain evidence="1">CNCM I-4278</strain>
    </source>
</reference>
<comment type="caution">
    <text evidence="1">The sequence shown here is derived from an EMBL/GenBank/DDBJ whole genome shotgun (WGS) entry which is preliminary data.</text>
</comment>
<dbReference type="AlphaFoldDB" id="A0A9W4XWC8"/>
<protein>
    <submittedName>
        <fullName evidence="1">Uncharacterized protein</fullName>
    </submittedName>
</protein>
<organism evidence="1 2">
    <name type="scientific">Periconia digitata</name>
    <dbReference type="NCBI Taxonomy" id="1303443"/>
    <lineage>
        <taxon>Eukaryota</taxon>
        <taxon>Fungi</taxon>
        <taxon>Dikarya</taxon>
        <taxon>Ascomycota</taxon>
        <taxon>Pezizomycotina</taxon>
        <taxon>Dothideomycetes</taxon>
        <taxon>Pleosporomycetidae</taxon>
        <taxon>Pleosporales</taxon>
        <taxon>Massarineae</taxon>
        <taxon>Periconiaceae</taxon>
        <taxon>Periconia</taxon>
    </lineage>
</organism>
<evidence type="ECO:0000313" key="2">
    <source>
        <dbReference type="Proteomes" id="UP001152607"/>
    </source>
</evidence>
<dbReference type="EMBL" id="CAOQHR010000006">
    <property type="protein sequence ID" value="CAI6335797.1"/>
    <property type="molecule type" value="Genomic_DNA"/>
</dbReference>
<dbReference type="Proteomes" id="UP001152607">
    <property type="component" value="Unassembled WGS sequence"/>
</dbReference>